<dbReference type="EMBL" id="QJJK01000002">
    <property type="protein sequence ID" value="PXW63131.1"/>
    <property type="molecule type" value="Genomic_DNA"/>
</dbReference>
<dbReference type="InterPro" id="IPR051401">
    <property type="entry name" value="GtrA_CellWall_Glycosyl"/>
</dbReference>
<dbReference type="GO" id="GO:0005886">
    <property type="term" value="C:plasma membrane"/>
    <property type="evidence" value="ECO:0007669"/>
    <property type="project" value="TreeGrafter"/>
</dbReference>
<dbReference type="InterPro" id="IPR007267">
    <property type="entry name" value="GtrA_DPMS_TM"/>
</dbReference>
<evidence type="ECO:0000256" key="5">
    <source>
        <dbReference type="ARBA" id="ARBA00023136"/>
    </source>
</evidence>
<evidence type="ECO:0000313" key="9">
    <source>
        <dbReference type="Proteomes" id="UP000248021"/>
    </source>
</evidence>
<sequence length="139" mass="14521">MTREQAAKVAAFLVAGGIGFLVDAGLLWVGLNTLELSALAARAISFTAAMLTTWVLNRSLAFASQRDRARGHGSELALYGLATLFSGAINIGLYLVVIEALGRGGIYPFIALAAGVGAGLVSNFLLYNFVVFRGSATRP</sequence>
<evidence type="ECO:0000259" key="7">
    <source>
        <dbReference type="Pfam" id="PF04138"/>
    </source>
</evidence>
<dbReference type="Pfam" id="PF04138">
    <property type="entry name" value="GtrA_DPMS_TM"/>
    <property type="match status" value="1"/>
</dbReference>
<keyword evidence="3 6" id="KW-0812">Transmembrane</keyword>
<comment type="caution">
    <text evidence="8">The sequence shown here is derived from an EMBL/GenBank/DDBJ whole genome shotgun (WGS) entry which is preliminary data.</text>
</comment>
<evidence type="ECO:0000256" key="1">
    <source>
        <dbReference type="ARBA" id="ARBA00004141"/>
    </source>
</evidence>
<proteinExistence type="inferred from homology"/>
<reference evidence="8 9" key="1">
    <citation type="submission" date="2018-05" db="EMBL/GenBank/DDBJ databases">
        <title>Genomic Encyclopedia of Type Strains, Phase IV (KMG-IV): sequencing the most valuable type-strain genomes for metagenomic binning, comparative biology and taxonomic classification.</title>
        <authorList>
            <person name="Goeker M."/>
        </authorList>
    </citation>
    <scope>NUCLEOTIDE SEQUENCE [LARGE SCALE GENOMIC DNA]</scope>
    <source>
        <strain evidence="8 9">DSM 6462</strain>
    </source>
</reference>
<feature type="transmembrane region" description="Helical" evidence="6">
    <location>
        <begin position="76"/>
        <end position="97"/>
    </location>
</feature>
<evidence type="ECO:0000256" key="6">
    <source>
        <dbReference type="SAM" id="Phobius"/>
    </source>
</evidence>
<comment type="similarity">
    <text evidence="2">Belongs to the GtrA family.</text>
</comment>
<feature type="domain" description="GtrA/DPMS transmembrane" evidence="7">
    <location>
        <begin position="12"/>
        <end position="132"/>
    </location>
</feature>
<evidence type="ECO:0000256" key="4">
    <source>
        <dbReference type="ARBA" id="ARBA00022989"/>
    </source>
</evidence>
<feature type="transmembrane region" description="Helical" evidence="6">
    <location>
        <begin position="36"/>
        <end position="56"/>
    </location>
</feature>
<keyword evidence="9" id="KW-1185">Reference proteome</keyword>
<dbReference type="PANTHER" id="PTHR38459">
    <property type="entry name" value="PROPHAGE BACTOPRENOL-LINKED GLUCOSE TRANSLOCASE HOMOLOG"/>
    <property type="match status" value="1"/>
</dbReference>
<dbReference type="PANTHER" id="PTHR38459:SF1">
    <property type="entry name" value="PROPHAGE BACTOPRENOL-LINKED GLUCOSE TRANSLOCASE HOMOLOG"/>
    <property type="match status" value="1"/>
</dbReference>
<dbReference type="Proteomes" id="UP000248021">
    <property type="component" value="Unassembled WGS sequence"/>
</dbReference>
<keyword evidence="5 6" id="KW-0472">Membrane</keyword>
<feature type="transmembrane region" description="Helical" evidence="6">
    <location>
        <begin position="109"/>
        <end position="130"/>
    </location>
</feature>
<accession>A0A2V3UEG7</accession>
<dbReference type="GO" id="GO:0000271">
    <property type="term" value="P:polysaccharide biosynthetic process"/>
    <property type="evidence" value="ECO:0007669"/>
    <property type="project" value="InterPro"/>
</dbReference>
<name>A0A2V3UEG7_9HYPH</name>
<gene>
    <name evidence="8" type="ORF">C7450_10246</name>
</gene>
<dbReference type="RefSeq" id="WP_170147061.1">
    <property type="nucleotide sequence ID" value="NZ_CAKNFM010000002.1"/>
</dbReference>
<feature type="transmembrane region" description="Helical" evidence="6">
    <location>
        <begin position="9"/>
        <end position="30"/>
    </location>
</feature>
<evidence type="ECO:0000256" key="3">
    <source>
        <dbReference type="ARBA" id="ARBA00022692"/>
    </source>
</evidence>
<organism evidence="8 9">
    <name type="scientific">Chelatococcus asaccharovorans</name>
    <dbReference type="NCBI Taxonomy" id="28210"/>
    <lineage>
        <taxon>Bacteria</taxon>
        <taxon>Pseudomonadati</taxon>
        <taxon>Pseudomonadota</taxon>
        <taxon>Alphaproteobacteria</taxon>
        <taxon>Hyphomicrobiales</taxon>
        <taxon>Chelatococcaceae</taxon>
        <taxon>Chelatococcus</taxon>
    </lineage>
</organism>
<keyword evidence="4 6" id="KW-1133">Transmembrane helix</keyword>
<evidence type="ECO:0000256" key="2">
    <source>
        <dbReference type="ARBA" id="ARBA00009399"/>
    </source>
</evidence>
<comment type="subcellular location">
    <subcellularLocation>
        <location evidence="1">Membrane</location>
        <topology evidence="1">Multi-pass membrane protein</topology>
    </subcellularLocation>
</comment>
<dbReference type="AlphaFoldDB" id="A0A2V3UEG7"/>
<evidence type="ECO:0000313" key="8">
    <source>
        <dbReference type="EMBL" id="PXW63131.1"/>
    </source>
</evidence>
<protein>
    <submittedName>
        <fullName evidence="8">Putative flippase GtrA</fullName>
    </submittedName>
</protein>